<evidence type="ECO:0000313" key="12">
    <source>
        <dbReference type="Proteomes" id="UP000392064"/>
    </source>
</evidence>
<dbReference type="Proteomes" id="UP000392064">
    <property type="component" value="Chromosome"/>
</dbReference>
<keyword evidence="12" id="KW-1185">Reference proteome</keyword>
<feature type="transmembrane region" description="Helical" evidence="9">
    <location>
        <begin position="326"/>
        <end position="344"/>
    </location>
</feature>
<feature type="transmembrane region" description="Helical" evidence="9">
    <location>
        <begin position="88"/>
        <end position="108"/>
    </location>
</feature>
<dbReference type="AlphaFoldDB" id="A0A5Q2ME70"/>
<dbReference type="InterPro" id="IPR050297">
    <property type="entry name" value="LipidA_mod_glycosyltrf_83"/>
</dbReference>
<feature type="transmembrane region" description="Helical" evidence="9">
    <location>
        <begin position="120"/>
        <end position="138"/>
    </location>
</feature>
<keyword evidence="2" id="KW-1003">Cell membrane</keyword>
<dbReference type="GO" id="GO:0009103">
    <property type="term" value="P:lipopolysaccharide biosynthetic process"/>
    <property type="evidence" value="ECO:0007669"/>
    <property type="project" value="UniProtKB-ARBA"/>
</dbReference>
<protein>
    <recommendedName>
        <fullName evidence="10">Glycosyltransferase RgtA/B/C/D-like domain-containing protein</fullName>
    </recommendedName>
</protein>
<comment type="subcellular location">
    <subcellularLocation>
        <location evidence="1">Cell membrane</location>
        <topology evidence="1">Multi-pass membrane protein</topology>
    </subcellularLocation>
</comment>
<dbReference type="PANTHER" id="PTHR33908:SF11">
    <property type="entry name" value="MEMBRANE PROTEIN"/>
    <property type="match status" value="1"/>
</dbReference>
<dbReference type="EMBL" id="CP045737">
    <property type="protein sequence ID" value="QGG41407.1"/>
    <property type="molecule type" value="Genomic_DNA"/>
</dbReference>
<feature type="transmembrane region" description="Helical" evidence="9">
    <location>
        <begin position="211"/>
        <end position="232"/>
    </location>
</feature>
<evidence type="ECO:0000256" key="2">
    <source>
        <dbReference type="ARBA" id="ARBA00022475"/>
    </source>
</evidence>
<accession>A0A5Q2ME70</accession>
<keyword evidence="4" id="KW-0808">Transferase</keyword>
<evidence type="ECO:0000256" key="9">
    <source>
        <dbReference type="SAM" id="Phobius"/>
    </source>
</evidence>
<feature type="transmembrane region" description="Helical" evidence="9">
    <location>
        <begin position="168"/>
        <end position="199"/>
    </location>
</feature>
<dbReference type="KEGG" id="aef:GEV26_08555"/>
<evidence type="ECO:0000313" key="11">
    <source>
        <dbReference type="EMBL" id="QGG41407.1"/>
    </source>
</evidence>
<feature type="domain" description="Glycosyltransferase RgtA/B/C/D-like" evidence="10">
    <location>
        <begin position="78"/>
        <end position="219"/>
    </location>
</feature>
<feature type="transmembrane region" description="Helical" evidence="9">
    <location>
        <begin position="349"/>
        <end position="372"/>
    </location>
</feature>
<dbReference type="GO" id="GO:0016763">
    <property type="term" value="F:pentosyltransferase activity"/>
    <property type="evidence" value="ECO:0007669"/>
    <property type="project" value="TreeGrafter"/>
</dbReference>
<evidence type="ECO:0000256" key="6">
    <source>
        <dbReference type="ARBA" id="ARBA00022989"/>
    </source>
</evidence>
<evidence type="ECO:0000256" key="7">
    <source>
        <dbReference type="ARBA" id="ARBA00023136"/>
    </source>
</evidence>
<dbReference type="GO" id="GO:0005886">
    <property type="term" value="C:plasma membrane"/>
    <property type="evidence" value="ECO:0007669"/>
    <property type="project" value="UniProtKB-SubCell"/>
</dbReference>
<dbReference type="InterPro" id="IPR038731">
    <property type="entry name" value="RgtA/B/C-like"/>
</dbReference>
<evidence type="ECO:0000256" key="3">
    <source>
        <dbReference type="ARBA" id="ARBA00022676"/>
    </source>
</evidence>
<evidence type="ECO:0000256" key="5">
    <source>
        <dbReference type="ARBA" id="ARBA00022692"/>
    </source>
</evidence>
<keyword evidence="5 9" id="KW-0812">Transmembrane</keyword>
<organism evidence="11 12">
    <name type="scientific">Aeromicrobium yanjiei</name>
    <dbReference type="NCBI Taxonomy" id="2662028"/>
    <lineage>
        <taxon>Bacteria</taxon>
        <taxon>Bacillati</taxon>
        <taxon>Actinomycetota</taxon>
        <taxon>Actinomycetes</taxon>
        <taxon>Propionibacteriales</taxon>
        <taxon>Nocardioidaceae</taxon>
        <taxon>Aeromicrobium</taxon>
    </lineage>
</organism>
<evidence type="ECO:0000256" key="8">
    <source>
        <dbReference type="SAM" id="MobiDB-lite"/>
    </source>
</evidence>
<gene>
    <name evidence="11" type="ORF">GEV26_08555</name>
</gene>
<evidence type="ECO:0000259" key="10">
    <source>
        <dbReference type="Pfam" id="PF13231"/>
    </source>
</evidence>
<feature type="region of interest" description="Disordered" evidence="8">
    <location>
        <begin position="508"/>
        <end position="531"/>
    </location>
</feature>
<dbReference type="RefSeq" id="WP_153652675.1">
    <property type="nucleotide sequence ID" value="NZ_CP045737.1"/>
</dbReference>
<feature type="transmembrane region" description="Helical" evidence="9">
    <location>
        <begin position="301"/>
        <end position="320"/>
    </location>
</feature>
<feature type="transmembrane region" description="Helical" evidence="9">
    <location>
        <begin position="22"/>
        <end position="44"/>
    </location>
</feature>
<feature type="transmembrane region" description="Helical" evidence="9">
    <location>
        <begin position="271"/>
        <end position="294"/>
    </location>
</feature>
<reference evidence="11 12" key="1">
    <citation type="submission" date="2019-11" db="EMBL/GenBank/DDBJ databases">
        <authorList>
            <person name="Li J."/>
        </authorList>
    </citation>
    <scope>NUCLEOTIDE SEQUENCE [LARGE SCALE GENOMIC DNA]</scope>
    <source>
        <strain evidence="11 12">MF47</strain>
    </source>
</reference>
<keyword evidence="3" id="KW-0328">Glycosyltransferase</keyword>
<evidence type="ECO:0000256" key="4">
    <source>
        <dbReference type="ARBA" id="ARBA00022679"/>
    </source>
</evidence>
<dbReference type="Pfam" id="PF13231">
    <property type="entry name" value="PMT_2"/>
    <property type="match status" value="1"/>
</dbReference>
<keyword evidence="7 9" id="KW-0472">Membrane</keyword>
<name>A0A5Q2ME70_9ACTN</name>
<proteinExistence type="predicted"/>
<keyword evidence="6 9" id="KW-1133">Transmembrane helix</keyword>
<sequence length="531" mass="57549">MTVLDERVEVPTPRTRDSLIRWWLLCAGVVVLLRTPFINVPLGIDEGGGSFVARAWGSTDGSMYGGSWLDRPPLLVLVYKIGVLGGDLGVRLVGMVAAVLLVAGTMAIAQRISGARAARIAGILTAVMTSSVVLGAVFTDNELIASVPATYSILALMRARDAVVPHRWLFVSGALATCALLVKQSFAEVLVAGAVFLLVSGVTRARSDFRWSWLGWWLGGVATPVLVTFAWFEAYSVGVRGFVYAAAGFRLDSIAEITGAPQGAGFMLVRLGLPILIVSGCVFLVPWSVAWLVRRRADPQLVLPLTAWLALGFLAVAGGGNYYPHYFIQPVAALAVLSGCALAVTGRRILASATAALVLVLAVGNVAVGTTLQTVNPPQQRTLAVADYLQSNARPDDTLYVLYARANLLYYADMTTPYPYSWTQMVRTVPNAEERLRDMLRSTSRRPTWIVEWQEATIFGMDASGETRRLIAKHYVGVDEICGKQVLIRRDEAARTLRKSSHGECATLDLPRHLGPSESRTPEDSADYLWQ</sequence>
<evidence type="ECO:0000256" key="1">
    <source>
        <dbReference type="ARBA" id="ARBA00004651"/>
    </source>
</evidence>
<dbReference type="PANTHER" id="PTHR33908">
    <property type="entry name" value="MANNOSYLTRANSFERASE YKCB-RELATED"/>
    <property type="match status" value="1"/>
</dbReference>